<feature type="compositionally biased region" description="Basic and acidic residues" evidence="7">
    <location>
        <begin position="397"/>
        <end position="408"/>
    </location>
</feature>
<dbReference type="InterPro" id="IPR014014">
    <property type="entry name" value="RNA_helicase_DEAD_Q_motif"/>
</dbReference>
<keyword evidence="4" id="KW-0067">ATP-binding</keyword>
<proteinExistence type="inferred from homology"/>
<evidence type="ECO:0000256" key="1">
    <source>
        <dbReference type="ARBA" id="ARBA00022741"/>
    </source>
</evidence>
<dbReference type="CDD" id="cd00268">
    <property type="entry name" value="DEADc"/>
    <property type="match status" value="1"/>
</dbReference>
<evidence type="ECO:0000256" key="5">
    <source>
        <dbReference type="ARBA" id="ARBA00038437"/>
    </source>
</evidence>
<feature type="domain" description="Helicase C-terminal" evidence="9">
    <location>
        <begin position="219"/>
        <end position="380"/>
    </location>
</feature>
<feature type="domain" description="Helicase ATP-binding" evidence="8">
    <location>
        <begin position="33"/>
        <end position="208"/>
    </location>
</feature>
<evidence type="ECO:0000313" key="12">
    <source>
        <dbReference type="Proteomes" id="UP001595776"/>
    </source>
</evidence>
<evidence type="ECO:0000256" key="4">
    <source>
        <dbReference type="ARBA" id="ARBA00022840"/>
    </source>
</evidence>
<dbReference type="EMBL" id="JBHSCR010000005">
    <property type="protein sequence ID" value="MFC4348052.1"/>
    <property type="molecule type" value="Genomic_DNA"/>
</dbReference>
<feature type="region of interest" description="Disordered" evidence="7">
    <location>
        <begin position="367"/>
        <end position="450"/>
    </location>
</feature>
<dbReference type="PANTHER" id="PTHR47959">
    <property type="entry name" value="ATP-DEPENDENT RNA HELICASE RHLE-RELATED"/>
    <property type="match status" value="1"/>
</dbReference>
<dbReference type="PANTHER" id="PTHR47959:SF13">
    <property type="entry name" value="ATP-DEPENDENT RNA HELICASE RHLE"/>
    <property type="match status" value="1"/>
</dbReference>
<evidence type="ECO:0000313" key="11">
    <source>
        <dbReference type="EMBL" id="MFC4348052.1"/>
    </source>
</evidence>
<evidence type="ECO:0000259" key="9">
    <source>
        <dbReference type="PROSITE" id="PS51194"/>
    </source>
</evidence>
<feature type="domain" description="DEAD-box RNA helicase Q" evidence="10">
    <location>
        <begin position="2"/>
        <end position="30"/>
    </location>
</feature>
<feature type="compositionally biased region" description="Pro residues" evidence="7">
    <location>
        <begin position="419"/>
        <end position="429"/>
    </location>
</feature>
<gene>
    <name evidence="11" type="ORF">ACFO5Q_09370</name>
</gene>
<dbReference type="GO" id="GO:0016787">
    <property type="term" value="F:hydrolase activity"/>
    <property type="evidence" value="ECO:0007669"/>
    <property type="project" value="UniProtKB-KW"/>
</dbReference>
<protein>
    <submittedName>
        <fullName evidence="11">DEAD/DEAH box helicase</fullName>
        <ecNumber evidence="11">3.6.4.-</ecNumber>
    </submittedName>
</protein>
<sequence>MTYFKDLGLAESVLRAIEATGYTTPTPIQRDVIPAMNAHQDVIGIAQTGTGKTASFVLPILTRIAARKKRHWPGTCGALILTPTRELAQQIAEEIQTFSKFMKVSAPVVVGGVSPRPQITACAPGVDIIVATPGRLLDHMESGAIRLGQTLQVVADEADQMMDMGFLPELRKIMQALPEQRQTILMSATMPPPIRKLANEFMTNPTEISVAPASTPIARISQIVKRVEKGAKRNALADILADEAVTKAVVFTRTKHGADKVAADLASAGQPAQAIHGDKGQAEREKSLAGFRDGKTRILVATDIAARGIDIDDISHVINFDMPLAPEAYVHRIGRTARAGRSGVAISLCDSSEVKLLRAIEKLTGQQLMPSSKPAEAGSEGGAETRSASNASTKAKSAQDQKPKRDSQTARGSQNRKPSAPPWRKPGPDMPTDGLMRMLGESRSLAAGIA</sequence>
<dbReference type="EC" id="3.6.4.-" evidence="11"/>
<dbReference type="SUPFAM" id="SSF52540">
    <property type="entry name" value="P-loop containing nucleoside triphosphate hydrolases"/>
    <property type="match status" value="1"/>
</dbReference>
<feature type="short sequence motif" description="Q motif" evidence="6">
    <location>
        <begin position="2"/>
        <end position="30"/>
    </location>
</feature>
<evidence type="ECO:0000256" key="6">
    <source>
        <dbReference type="PROSITE-ProRule" id="PRU00552"/>
    </source>
</evidence>
<keyword evidence="1" id="KW-0547">Nucleotide-binding</keyword>
<dbReference type="InterPro" id="IPR044742">
    <property type="entry name" value="DEAD/DEAH_RhlB"/>
</dbReference>
<accession>A0ABV8UA75</accession>
<feature type="compositionally biased region" description="Low complexity" evidence="7">
    <location>
        <begin position="387"/>
        <end position="396"/>
    </location>
</feature>
<keyword evidence="3 11" id="KW-0347">Helicase</keyword>
<dbReference type="RefSeq" id="WP_082720047.1">
    <property type="nucleotide sequence ID" value="NZ_JBHSCR010000005.1"/>
</dbReference>
<reference evidence="12" key="1">
    <citation type="journal article" date="2019" name="Int. J. Syst. Evol. Microbiol.">
        <title>The Global Catalogue of Microorganisms (GCM) 10K type strain sequencing project: providing services to taxonomists for standard genome sequencing and annotation.</title>
        <authorList>
            <consortium name="The Broad Institute Genomics Platform"/>
            <consortium name="The Broad Institute Genome Sequencing Center for Infectious Disease"/>
            <person name="Wu L."/>
            <person name="Ma J."/>
        </authorList>
    </citation>
    <scope>NUCLEOTIDE SEQUENCE [LARGE SCALE GENOMIC DNA]</scope>
    <source>
        <strain evidence="12">CGMCC 1.15304</strain>
    </source>
</reference>
<dbReference type="InterPro" id="IPR050079">
    <property type="entry name" value="DEAD_box_RNA_helicase"/>
</dbReference>
<dbReference type="PROSITE" id="PS51195">
    <property type="entry name" value="Q_MOTIF"/>
    <property type="match status" value="1"/>
</dbReference>
<dbReference type="SMART" id="SM00490">
    <property type="entry name" value="HELICc"/>
    <property type="match status" value="1"/>
</dbReference>
<dbReference type="InterPro" id="IPR011545">
    <property type="entry name" value="DEAD/DEAH_box_helicase_dom"/>
</dbReference>
<comment type="caution">
    <text evidence="11">The sequence shown here is derived from an EMBL/GenBank/DDBJ whole genome shotgun (WGS) entry which is preliminary data.</text>
</comment>
<evidence type="ECO:0000256" key="3">
    <source>
        <dbReference type="ARBA" id="ARBA00022806"/>
    </source>
</evidence>
<dbReference type="Gene3D" id="3.40.50.300">
    <property type="entry name" value="P-loop containing nucleotide triphosphate hydrolases"/>
    <property type="match status" value="2"/>
</dbReference>
<evidence type="ECO:0000259" key="8">
    <source>
        <dbReference type="PROSITE" id="PS51192"/>
    </source>
</evidence>
<dbReference type="Pfam" id="PF00271">
    <property type="entry name" value="Helicase_C"/>
    <property type="match status" value="1"/>
</dbReference>
<organism evidence="11 12">
    <name type="scientific">Kordiimonas lipolytica</name>
    <dbReference type="NCBI Taxonomy" id="1662421"/>
    <lineage>
        <taxon>Bacteria</taxon>
        <taxon>Pseudomonadati</taxon>
        <taxon>Pseudomonadota</taxon>
        <taxon>Alphaproteobacteria</taxon>
        <taxon>Kordiimonadales</taxon>
        <taxon>Kordiimonadaceae</taxon>
        <taxon>Kordiimonas</taxon>
    </lineage>
</organism>
<dbReference type="PROSITE" id="PS51192">
    <property type="entry name" value="HELICASE_ATP_BIND_1"/>
    <property type="match status" value="1"/>
</dbReference>
<dbReference type="InterPro" id="IPR027417">
    <property type="entry name" value="P-loop_NTPase"/>
</dbReference>
<evidence type="ECO:0000256" key="7">
    <source>
        <dbReference type="SAM" id="MobiDB-lite"/>
    </source>
</evidence>
<keyword evidence="12" id="KW-1185">Reference proteome</keyword>
<comment type="similarity">
    <text evidence="5">Belongs to the DEAD box helicase family.</text>
</comment>
<dbReference type="InterPro" id="IPR014001">
    <property type="entry name" value="Helicase_ATP-bd"/>
</dbReference>
<dbReference type="Pfam" id="PF00270">
    <property type="entry name" value="DEAD"/>
    <property type="match status" value="1"/>
</dbReference>
<dbReference type="CDD" id="cd18787">
    <property type="entry name" value="SF2_C_DEAD"/>
    <property type="match status" value="1"/>
</dbReference>
<dbReference type="SMART" id="SM00487">
    <property type="entry name" value="DEXDc"/>
    <property type="match status" value="1"/>
</dbReference>
<evidence type="ECO:0000259" key="10">
    <source>
        <dbReference type="PROSITE" id="PS51195"/>
    </source>
</evidence>
<name>A0ABV8UA75_9PROT</name>
<dbReference type="PROSITE" id="PS51194">
    <property type="entry name" value="HELICASE_CTER"/>
    <property type="match status" value="1"/>
</dbReference>
<dbReference type="GO" id="GO:0004386">
    <property type="term" value="F:helicase activity"/>
    <property type="evidence" value="ECO:0007669"/>
    <property type="project" value="UniProtKB-KW"/>
</dbReference>
<keyword evidence="2 11" id="KW-0378">Hydrolase</keyword>
<evidence type="ECO:0000256" key="2">
    <source>
        <dbReference type="ARBA" id="ARBA00022801"/>
    </source>
</evidence>
<dbReference type="Proteomes" id="UP001595776">
    <property type="component" value="Unassembled WGS sequence"/>
</dbReference>
<dbReference type="InterPro" id="IPR001650">
    <property type="entry name" value="Helicase_C-like"/>
</dbReference>